<evidence type="ECO:0000256" key="5">
    <source>
        <dbReference type="ARBA" id="ARBA00023136"/>
    </source>
</evidence>
<feature type="transmembrane region" description="Helical" evidence="6">
    <location>
        <begin position="167"/>
        <end position="188"/>
    </location>
</feature>
<evidence type="ECO:0000313" key="8">
    <source>
        <dbReference type="Proteomes" id="UP000253529"/>
    </source>
</evidence>
<dbReference type="PANTHER" id="PTHR30482">
    <property type="entry name" value="HIGH-AFFINITY BRANCHED-CHAIN AMINO ACID TRANSPORT SYSTEM PERMEASE"/>
    <property type="match status" value="1"/>
</dbReference>
<feature type="transmembrane region" description="Helical" evidence="6">
    <location>
        <begin position="68"/>
        <end position="88"/>
    </location>
</feature>
<comment type="subcellular location">
    <subcellularLocation>
        <location evidence="1">Cell membrane</location>
        <topology evidence="1">Multi-pass membrane protein</topology>
    </subcellularLocation>
</comment>
<evidence type="ECO:0000313" key="7">
    <source>
        <dbReference type="EMBL" id="RBP02868.1"/>
    </source>
</evidence>
<feature type="transmembrane region" description="Helical" evidence="6">
    <location>
        <begin position="124"/>
        <end position="146"/>
    </location>
</feature>
<gene>
    <name evidence="7" type="ORF">DFR50_1489</name>
</gene>
<protein>
    <submittedName>
        <fullName evidence="7">Amino acid/amide ABC transporter membrane protein 2 (HAAT family)</fullName>
    </submittedName>
</protein>
<dbReference type="Pfam" id="PF02653">
    <property type="entry name" value="BPD_transp_2"/>
    <property type="match status" value="1"/>
</dbReference>
<comment type="caution">
    <text evidence="7">The sequence shown here is derived from an EMBL/GenBank/DDBJ whole genome shotgun (WGS) entry which is preliminary data.</text>
</comment>
<reference evidence="7 8" key="1">
    <citation type="submission" date="2018-06" db="EMBL/GenBank/DDBJ databases">
        <title>Genomic Encyclopedia of Type Strains, Phase IV (KMG-IV): sequencing the most valuable type-strain genomes for metagenomic binning, comparative biology and taxonomic classification.</title>
        <authorList>
            <person name="Goeker M."/>
        </authorList>
    </citation>
    <scope>NUCLEOTIDE SEQUENCE [LARGE SCALE GENOMIC DNA]</scope>
    <source>
        <strain evidence="7 8">DSM 24875</strain>
    </source>
</reference>
<feature type="transmembrane region" description="Helical" evidence="6">
    <location>
        <begin position="291"/>
        <end position="315"/>
    </location>
</feature>
<dbReference type="RefSeq" id="WP_113893097.1">
    <property type="nucleotide sequence ID" value="NZ_QNRK01000048.1"/>
</dbReference>
<dbReference type="Proteomes" id="UP000253529">
    <property type="component" value="Unassembled WGS sequence"/>
</dbReference>
<name>A0A366EKI1_9HYPH</name>
<dbReference type="AlphaFoldDB" id="A0A366EKI1"/>
<keyword evidence="5 6" id="KW-0472">Membrane</keyword>
<evidence type="ECO:0000256" key="1">
    <source>
        <dbReference type="ARBA" id="ARBA00004651"/>
    </source>
</evidence>
<keyword evidence="4 6" id="KW-1133">Transmembrane helix</keyword>
<dbReference type="EMBL" id="QNRK01000048">
    <property type="protein sequence ID" value="RBP02868.1"/>
    <property type="molecule type" value="Genomic_DNA"/>
</dbReference>
<dbReference type="PANTHER" id="PTHR30482:SF17">
    <property type="entry name" value="ABC TRANSPORTER ATP-BINDING PROTEIN"/>
    <property type="match status" value="1"/>
</dbReference>
<evidence type="ECO:0000256" key="4">
    <source>
        <dbReference type="ARBA" id="ARBA00022989"/>
    </source>
</evidence>
<organism evidence="7 8">
    <name type="scientific">Roseiarcus fermentans</name>
    <dbReference type="NCBI Taxonomy" id="1473586"/>
    <lineage>
        <taxon>Bacteria</taxon>
        <taxon>Pseudomonadati</taxon>
        <taxon>Pseudomonadota</taxon>
        <taxon>Alphaproteobacteria</taxon>
        <taxon>Hyphomicrobiales</taxon>
        <taxon>Roseiarcaceae</taxon>
        <taxon>Roseiarcus</taxon>
    </lineage>
</organism>
<keyword evidence="3 6" id="KW-0812">Transmembrane</keyword>
<keyword evidence="2" id="KW-1003">Cell membrane</keyword>
<feature type="transmembrane region" description="Helical" evidence="6">
    <location>
        <begin position="220"/>
        <end position="240"/>
    </location>
</feature>
<dbReference type="GO" id="GO:0015658">
    <property type="term" value="F:branched-chain amino acid transmembrane transporter activity"/>
    <property type="evidence" value="ECO:0007669"/>
    <property type="project" value="InterPro"/>
</dbReference>
<dbReference type="OrthoDB" id="9814461at2"/>
<feature type="transmembrane region" description="Helical" evidence="6">
    <location>
        <begin position="20"/>
        <end position="38"/>
    </location>
</feature>
<dbReference type="InterPro" id="IPR043428">
    <property type="entry name" value="LivM-like"/>
</dbReference>
<feature type="transmembrane region" description="Helical" evidence="6">
    <location>
        <begin position="95"/>
        <end position="118"/>
    </location>
</feature>
<dbReference type="GO" id="GO:0005886">
    <property type="term" value="C:plasma membrane"/>
    <property type="evidence" value="ECO:0007669"/>
    <property type="project" value="UniProtKB-SubCell"/>
</dbReference>
<sequence>MTERGVSYTVSRNTRTSVAAVWLGVASALAVLSVPLWGSPALMRWGVEVMCYLVLAQMWNLMAGYGGLMSVGMQAFVGVGAYSLFIFAQHLGVHPFLAIPLGGVMAALAALLTSVLVFRMRGGYFAIGTWVLAEVFRIAFSNVSLLGGGSGQSLTVMAHIDRTTREIGVYLIAATVLIAASVAINLLLRSRFGLGLTAIRDSEDAAESQGVDVKALKLQVYTLASFGAGLVGAVYFTSILRISPNAAFDPNWVVAAVFIVVIGGIGTLEGPVLGTAIFFGLRWLLADYGTWYWLVMGAVAVGVVVFAPAGLWGYVRARWDLQLLPLQRRLILSARQPQRGARTLELAGKTEVGRT</sequence>
<keyword evidence="8" id="KW-1185">Reference proteome</keyword>
<evidence type="ECO:0000256" key="2">
    <source>
        <dbReference type="ARBA" id="ARBA00022475"/>
    </source>
</evidence>
<dbReference type="InterPro" id="IPR001851">
    <property type="entry name" value="ABC_transp_permease"/>
</dbReference>
<proteinExistence type="predicted"/>
<feature type="transmembrane region" description="Helical" evidence="6">
    <location>
        <begin position="252"/>
        <end position="285"/>
    </location>
</feature>
<accession>A0A366EKI1</accession>
<dbReference type="CDD" id="cd06581">
    <property type="entry name" value="TM_PBP1_LivM_like"/>
    <property type="match status" value="1"/>
</dbReference>
<evidence type="ECO:0000256" key="6">
    <source>
        <dbReference type="SAM" id="Phobius"/>
    </source>
</evidence>
<evidence type="ECO:0000256" key="3">
    <source>
        <dbReference type="ARBA" id="ARBA00022692"/>
    </source>
</evidence>